<feature type="transmembrane region" description="Helical" evidence="1">
    <location>
        <begin position="116"/>
        <end position="134"/>
    </location>
</feature>
<dbReference type="InterPro" id="IPR000014">
    <property type="entry name" value="PAS"/>
</dbReference>
<dbReference type="SUPFAM" id="SSF55785">
    <property type="entry name" value="PYP-like sensor domain (PAS domain)"/>
    <property type="match status" value="1"/>
</dbReference>
<keyword evidence="5" id="KW-1185">Reference proteome</keyword>
<feature type="transmembrane region" description="Helical" evidence="1">
    <location>
        <begin position="61"/>
        <end position="85"/>
    </location>
</feature>
<keyword evidence="1" id="KW-0472">Membrane</keyword>
<protein>
    <submittedName>
        <fullName evidence="4">PAS/PAC sensor-containing diguanylate cyclase/phosphodiesterase</fullName>
    </submittedName>
</protein>
<dbReference type="InterPro" id="IPR035919">
    <property type="entry name" value="EAL_sf"/>
</dbReference>
<dbReference type="Gene3D" id="3.20.20.450">
    <property type="entry name" value="EAL domain"/>
    <property type="match status" value="1"/>
</dbReference>
<evidence type="ECO:0000313" key="4">
    <source>
        <dbReference type="EMBL" id="KHS48670.1"/>
    </source>
</evidence>
<feature type="domain" description="EAL" evidence="2">
    <location>
        <begin position="523"/>
        <end position="773"/>
    </location>
</feature>
<organism evidence="4 5">
    <name type="scientific">Novosphingobium subterraneum</name>
    <dbReference type="NCBI Taxonomy" id="48936"/>
    <lineage>
        <taxon>Bacteria</taxon>
        <taxon>Pseudomonadati</taxon>
        <taxon>Pseudomonadota</taxon>
        <taxon>Alphaproteobacteria</taxon>
        <taxon>Sphingomonadales</taxon>
        <taxon>Sphingomonadaceae</taxon>
        <taxon>Novosphingobium</taxon>
    </lineage>
</organism>
<dbReference type="SUPFAM" id="SSF55073">
    <property type="entry name" value="Nucleotide cyclase"/>
    <property type="match status" value="1"/>
</dbReference>
<dbReference type="SMART" id="SM00052">
    <property type="entry name" value="EAL"/>
    <property type="match status" value="1"/>
</dbReference>
<dbReference type="PROSITE" id="PS50883">
    <property type="entry name" value="EAL"/>
    <property type="match status" value="1"/>
</dbReference>
<evidence type="ECO:0000259" key="2">
    <source>
        <dbReference type="PROSITE" id="PS50883"/>
    </source>
</evidence>
<dbReference type="NCBIfam" id="TIGR00229">
    <property type="entry name" value="sensory_box"/>
    <property type="match status" value="1"/>
</dbReference>
<dbReference type="SUPFAM" id="SSF141868">
    <property type="entry name" value="EAL domain-like"/>
    <property type="match status" value="1"/>
</dbReference>
<dbReference type="InterPro" id="IPR052155">
    <property type="entry name" value="Biofilm_reg_signaling"/>
</dbReference>
<dbReference type="Proteomes" id="UP000031338">
    <property type="component" value="Unassembled WGS sequence"/>
</dbReference>
<evidence type="ECO:0000256" key="1">
    <source>
        <dbReference type="SAM" id="Phobius"/>
    </source>
</evidence>
<dbReference type="PANTHER" id="PTHR44757:SF2">
    <property type="entry name" value="BIOFILM ARCHITECTURE MAINTENANCE PROTEIN MBAA"/>
    <property type="match status" value="1"/>
</dbReference>
<dbReference type="InterPro" id="IPR000160">
    <property type="entry name" value="GGDEF_dom"/>
</dbReference>
<dbReference type="InterPro" id="IPR043128">
    <property type="entry name" value="Rev_trsase/Diguanyl_cyclase"/>
</dbReference>
<sequence>MDGTASSGRLERLKLWLLERPGSLLHLLHYDIEPGEVEWFARRKLAYINSLSGNLFEALRMALMLAICAPGLTWHFYVGAVLLLAQMRVGLTELRRKESSGQYKPSEMVEIWAKGIWLRAIFLAAFTACCIIAVPSERIGALIIYVLVLAQLELLLQFTIPVAGIISQTISLGLMTFALLFRSDLRGELIVPVMGLQLIALHVMLFNLHYMFATRILRTRRLKAAGETIQGLLTAYETHASDWMLETDASGNVALPSERLCTALGRDAADLEGVKLVNLLVAGPETEALREAARKLKPFHDMVVPIVIEGDLHWWSVTGNPLYEELRHSGFRLFVRDVTDRYTAESQVRFLADHDSLTVLPNRHNFQARLEAALDGAVANNPFAVFYVDLDHFKAVNDTLGHQFGDSVLVEAAWRIKSALGGQGFVARLGGDEFACIVDDFDTVDDLREVGRAIVEAISQPMEIERRTVRIGASIGIAIAPEHGATSETLLRSADLALYEAKSRGRGSAIVYDPAMEELKQERGRLELDLRSALANGEFELHYQPLHELASDRIAGFEALLRWRHPERGLIPPDVFIPIAEHTGLIVALGEWVLREALAEAATWPSDMTVAVNVSPAQMADFTLLKQVIAALSASGFDPHRLELEITETMLMQECDDHLQQLERLHALGVRIALDDFGTGYSSLNYLRSFPFDKIKIDRCFISELNAGSESSAIIEAVLDLASKLNMQTIAEGVESEEQLASLRALGCEQVQGYLISKAIPAEDLPISRQFARQKLEAADAMPRLPELKLEDYRVDQEARRA</sequence>
<evidence type="ECO:0000313" key="5">
    <source>
        <dbReference type="Proteomes" id="UP000031338"/>
    </source>
</evidence>
<dbReference type="STRING" id="48936.NJ75_00752"/>
<dbReference type="EMBL" id="JRVC01000003">
    <property type="protein sequence ID" value="KHS48670.1"/>
    <property type="molecule type" value="Genomic_DNA"/>
</dbReference>
<comment type="caution">
    <text evidence="4">The sequence shown here is derived from an EMBL/GenBank/DDBJ whole genome shotgun (WGS) entry which is preliminary data.</text>
</comment>
<dbReference type="InterPro" id="IPR035965">
    <property type="entry name" value="PAS-like_dom_sf"/>
</dbReference>
<dbReference type="Pfam" id="PF00990">
    <property type="entry name" value="GGDEF"/>
    <property type="match status" value="1"/>
</dbReference>
<dbReference type="CDD" id="cd01949">
    <property type="entry name" value="GGDEF"/>
    <property type="match status" value="1"/>
</dbReference>
<keyword evidence="1" id="KW-0812">Transmembrane</keyword>
<dbReference type="FunFam" id="3.20.20.450:FF:000001">
    <property type="entry name" value="Cyclic di-GMP phosphodiesterase yahA"/>
    <property type="match status" value="1"/>
</dbReference>
<feature type="domain" description="GGDEF" evidence="3">
    <location>
        <begin position="381"/>
        <end position="514"/>
    </location>
</feature>
<feature type="transmembrane region" description="Helical" evidence="1">
    <location>
        <begin position="163"/>
        <end position="183"/>
    </location>
</feature>
<accession>A0A0B9ADI0</accession>
<reference evidence="4 5" key="1">
    <citation type="submission" date="2014-10" db="EMBL/GenBank/DDBJ databases">
        <title>Draft genome sequence of Novosphingobium subterraneum DSM 12447.</title>
        <authorList>
            <person name="Gan H.M."/>
            <person name="Gan H.Y."/>
            <person name="Savka M.A."/>
        </authorList>
    </citation>
    <scope>NUCLEOTIDE SEQUENCE [LARGE SCALE GENOMIC DNA]</scope>
    <source>
        <strain evidence="4 5">DSM 12447</strain>
    </source>
</reference>
<dbReference type="Pfam" id="PF08448">
    <property type="entry name" value="PAS_4"/>
    <property type="match status" value="1"/>
</dbReference>
<dbReference type="AlphaFoldDB" id="A0A0B9ADI0"/>
<gene>
    <name evidence="4" type="ORF">NJ75_00752</name>
</gene>
<dbReference type="Gene3D" id="3.30.450.20">
    <property type="entry name" value="PAS domain"/>
    <property type="match status" value="1"/>
</dbReference>
<proteinExistence type="predicted"/>
<dbReference type="SMART" id="SM00267">
    <property type="entry name" value="GGDEF"/>
    <property type="match status" value="1"/>
</dbReference>
<dbReference type="InterPro" id="IPR013656">
    <property type="entry name" value="PAS_4"/>
</dbReference>
<dbReference type="PATRIC" id="fig|48936.3.peg.762"/>
<dbReference type="InterPro" id="IPR029787">
    <property type="entry name" value="Nucleotide_cyclase"/>
</dbReference>
<name>A0A0B9ADI0_9SPHN</name>
<dbReference type="Pfam" id="PF00563">
    <property type="entry name" value="EAL"/>
    <property type="match status" value="1"/>
</dbReference>
<dbReference type="Gene3D" id="3.30.70.270">
    <property type="match status" value="1"/>
</dbReference>
<feature type="transmembrane region" description="Helical" evidence="1">
    <location>
        <begin position="189"/>
        <end position="213"/>
    </location>
</feature>
<dbReference type="PROSITE" id="PS50887">
    <property type="entry name" value="GGDEF"/>
    <property type="match status" value="1"/>
</dbReference>
<dbReference type="CDD" id="cd01948">
    <property type="entry name" value="EAL"/>
    <property type="match status" value="1"/>
</dbReference>
<evidence type="ECO:0000259" key="3">
    <source>
        <dbReference type="PROSITE" id="PS50887"/>
    </source>
</evidence>
<dbReference type="PANTHER" id="PTHR44757">
    <property type="entry name" value="DIGUANYLATE CYCLASE DGCP"/>
    <property type="match status" value="1"/>
</dbReference>
<dbReference type="NCBIfam" id="TIGR00254">
    <property type="entry name" value="GGDEF"/>
    <property type="match status" value="1"/>
</dbReference>
<dbReference type="InterPro" id="IPR001633">
    <property type="entry name" value="EAL_dom"/>
</dbReference>
<keyword evidence="1" id="KW-1133">Transmembrane helix</keyword>